<gene>
    <name evidence="1" type="ORF">H9L13_05045</name>
</gene>
<name>A0A7G9SK69_9SPHN</name>
<organism evidence="1 2">
    <name type="scientific">Sphingomonas lutea</name>
    <dbReference type="NCBI Taxonomy" id="1045317"/>
    <lineage>
        <taxon>Bacteria</taxon>
        <taxon>Pseudomonadati</taxon>
        <taxon>Pseudomonadota</taxon>
        <taxon>Alphaproteobacteria</taxon>
        <taxon>Sphingomonadales</taxon>
        <taxon>Sphingomonadaceae</taxon>
        <taxon>Sphingomonas</taxon>
    </lineage>
</organism>
<proteinExistence type="predicted"/>
<evidence type="ECO:0000313" key="1">
    <source>
        <dbReference type="EMBL" id="QNN68244.1"/>
    </source>
</evidence>
<sequence>MKSIPILDEPPEEPCDDGYCLPLDDWNEMADLAEHLAILDAQYMPRQRIRTFLEEGAISSTTKVL</sequence>
<keyword evidence="2" id="KW-1185">Reference proteome</keyword>
<dbReference type="EMBL" id="CP060718">
    <property type="protein sequence ID" value="QNN68244.1"/>
    <property type="molecule type" value="Genomic_DNA"/>
</dbReference>
<reference evidence="1 2" key="1">
    <citation type="submission" date="2020-08" db="EMBL/GenBank/DDBJ databases">
        <title>Genome sequence of Sphingomonas lutea KCTC 23642T.</title>
        <authorList>
            <person name="Hyun D.-W."/>
            <person name="Bae J.-W."/>
        </authorList>
    </citation>
    <scope>NUCLEOTIDE SEQUENCE [LARGE SCALE GENOMIC DNA]</scope>
    <source>
        <strain evidence="1 2">KCTC 23642</strain>
    </source>
</reference>
<protein>
    <submittedName>
        <fullName evidence="1">Uncharacterized protein</fullName>
    </submittedName>
</protein>
<dbReference type="KEGG" id="slut:H9L13_05045"/>
<dbReference type="RefSeq" id="WP_187539580.1">
    <property type="nucleotide sequence ID" value="NZ_BAABJT010000001.1"/>
</dbReference>
<dbReference type="Proteomes" id="UP000515971">
    <property type="component" value="Chromosome"/>
</dbReference>
<evidence type="ECO:0000313" key="2">
    <source>
        <dbReference type="Proteomes" id="UP000515971"/>
    </source>
</evidence>
<dbReference type="AlphaFoldDB" id="A0A7G9SK69"/>
<accession>A0A7G9SK69</accession>